<accession>A0AA40AFN0</accession>
<dbReference type="Pfam" id="PF12937">
    <property type="entry name" value="F-box-like"/>
    <property type="match status" value="1"/>
</dbReference>
<organism evidence="2 3">
    <name type="scientific">Lasiosphaeris hirsuta</name>
    <dbReference type="NCBI Taxonomy" id="260670"/>
    <lineage>
        <taxon>Eukaryota</taxon>
        <taxon>Fungi</taxon>
        <taxon>Dikarya</taxon>
        <taxon>Ascomycota</taxon>
        <taxon>Pezizomycotina</taxon>
        <taxon>Sordariomycetes</taxon>
        <taxon>Sordariomycetidae</taxon>
        <taxon>Sordariales</taxon>
        <taxon>Lasiosphaeriaceae</taxon>
        <taxon>Lasiosphaeris</taxon>
    </lineage>
</organism>
<dbReference type="PROSITE" id="PS50181">
    <property type="entry name" value="FBOX"/>
    <property type="match status" value="1"/>
</dbReference>
<evidence type="ECO:0000313" key="2">
    <source>
        <dbReference type="EMBL" id="KAK0714969.1"/>
    </source>
</evidence>
<name>A0AA40AFN0_9PEZI</name>
<keyword evidence="3" id="KW-1185">Reference proteome</keyword>
<evidence type="ECO:0000313" key="3">
    <source>
        <dbReference type="Proteomes" id="UP001172102"/>
    </source>
</evidence>
<protein>
    <recommendedName>
        <fullName evidence="1">F-box domain-containing protein</fullName>
    </recommendedName>
</protein>
<dbReference type="InterPro" id="IPR001810">
    <property type="entry name" value="F-box_dom"/>
</dbReference>
<reference evidence="2" key="1">
    <citation type="submission" date="2023-06" db="EMBL/GenBank/DDBJ databases">
        <title>Genome-scale phylogeny and comparative genomics of the fungal order Sordariales.</title>
        <authorList>
            <consortium name="Lawrence Berkeley National Laboratory"/>
            <person name="Hensen N."/>
            <person name="Bonometti L."/>
            <person name="Westerberg I."/>
            <person name="Brannstrom I.O."/>
            <person name="Guillou S."/>
            <person name="Cros-Aarteil S."/>
            <person name="Calhoun S."/>
            <person name="Haridas S."/>
            <person name="Kuo A."/>
            <person name="Mondo S."/>
            <person name="Pangilinan J."/>
            <person name="Riley R."/>
            <person name="Labutti K."/>
            <person name="Andreopoulos B."/>
            <person name="Lipzen A."/>
            <person name="Chen C."/>
            <person name="Yanf M."/>
            <person name="Daum C."/>
            <person name="Ng V."/>
            <person name="Clum A."/>
            <person name="Steindorff A."/>
            <person name="Ohm R."/>
            <person name="Martin F."/>
            <person name="Silar P."/>
            <person name="Natvig D."/>
            <person name="Lalanne C."/>
            <person name="Gautier V."/>
            <person name="Ament-Velasquez S.L."/>
            <person name="Kruys A."/>
            <person name="Hutchinson M.I."/>
            <person name="Powell A.J."/>
            <person name="Barry K."/>
            <person name="Miller A.N."/>
            <person name="Grigoriev I.V."/>
            <person name="Debuchy R."/>
            <person name="Gladieux P."/>
            <person name="Thoren M.H."/>
            <person name="Johannesson H."/>
        </authorList>
    </citation>
    <scope>NUCLEOTIDE SEQUENCE</scope>
    <source>
        <strain evidence="2">SMH4607-1</strain>
    </source>
</reference>
<dbReference type="EMBL" id="JAUKUA010000004">
    <property type="protein sequence ID" value="KAK0714969.1"/>
    <property type="molecule type" value="Genomic_DNA"/>
</dbReference>
<sequence length="462" mass="52885">MVFLVQLPPEIIHHILTFVGPRDLAALTKICRFLYSYVTGNSALCRDIYYQTLDEPPSNDLDWIQELHDLVRLQRVCAGQARKELPFVHQTITRLLRHASHGAPRRRSVRSVTYPNSRNAALLASLLESESNREAFLARSFLFERARGEINPRFDDPPRQDHQQSAQLHSLYMALPKHGRTRSSRMYPFACSKVYDLRQYTYETAWGPFMKDGSLRVDWEKVEAILLVLRTNIKNKGLDSFPIFANFWNTPFAGSWPRSYLPWPAEREKAPLELEDPYDVSGTWLRVVCFLDYNDFFSYNFPLGDDIPGNVPRAALDIGEAVRLILMKIHVTKIEPPEAGDGQGHPVVHFKGFSRALDGSWDENANSDLRGTARMTREGEVRWTTYSIFGGQDRWKSEGIQLGGIRSARGVVGNWFDKDQDPHGPCGPTAFWKISDREPQTNDQEVLLHDFLPIGRRGTRVV</sequence>
<dbReference type="Gene3D" id="1.20.1280.50">
    <property type="match status" value="1"/>
</dbReference>
<dbReference type="Proteomes" id="UP001172102">
    <property type="component" value="Unassembled WGS sequence"/>
</dbReference>
<proteinExistence type="predicted"/>
<evidence type="ECO:0000259" key="1">
    <source>
        <dbReference type="PROSITE" id="PS50181"/>
    </source>
</evidence>
<feature type="domain" description="F-box" evidence="1">
    <location>
        <begin position="1"/>
        <end position="53"/>
    </location>
</feature>
<dbReference type="AlphaFoldDB" id="A0AA40AFN0"/>
<dbReference type="SUPFAM" id="SSF81383">
    <property type="entry name" value="F-box domain"/>
    <property type="match status" value="1"/>
</dbReference>
<comment type="caution">
    <text evidence="2">The sequence shown here is derived from an EMBL/GenBank/DDBJ whole genome shotgun (WGS) entry which is preliminary data.</text>
</comment>
<dbReference type="InterPro" id="IPR036047">
    <property type="entry name" value="F-box-like_dom_sf"/>
</dbReference>
<gene>
    <name evidence="2" type="ORF">B0H67DRAFT_664778</name>
</gene>
<dbReference type="SMART" id="SM00256">
    <property type="entry name" value="FBOX"/>
    <property type="match status" value="1"/>
</dbReference>